<feature type="domain" description="CYTH" evidence="1">
    <location>
        <begin position="4"/>
        <end position="189"/>
    </location>
</feature>
<proteinExistence type="predicted"/>
<evidence type="ECO:0000313" key="2">
    <source>
        <dbReference type="EMBL" id="MBP1047729.1"/>
    </source>
</evidence>
<dbReference type="CDD" id="cd07762">
    <property type="entry name" value="CYTH-like_Pase_1"/>
    <property type="match status" value="1"/>
</dbReference>
<evidence type="ECO:0000259" key="1">
    <source>
        <dbReference type="PROSITE" id="PS51707"/>
    </source>
</evidence>
<keyword evidence="3" id="KW-1185">Reference proteome</keyword>
<sequence length="190" mass="21890">MSENLEIEYKTMLSKETFFRITDYFQLREEDFFVQVNTYFDTSDLQLKQMNAGLRIRSFADGAEITLKLPDKVGLLEITDNISLQQADEIIQSEIFPEHSEVFQKLAQLNIVTPLHKIGQLKTKRAQKKLPQGLLALDESWYNNDHDFELELEVTDAVSGRLAFEGLLNTLNIKETNAPNKIQRMMLSSS</sequence>
<dbReference type="InterPro" id="IPR009195">
    <property type="entry name" value="Uncharacterised_YjbK"/>
</dbReference>
<accession>A0ABS4CMB5</accession>
<protein>
    <submittedName>
        <fullName evidence="2">CYTH domain-containing protein</fullName>
    </submittedName>
</protein>
<dbReference type="Pfam" id="PF01928">
    <property type="entry name" value="CYTH"/>
    <property type="match status" value="1"/>
</dbReference>
<dbReference type="RefSeq" id="WP_209558509.1">
    <property type="nucleotide sequence ID" value="NZ_JAEDXU010000009.1"/>
</dbReference>
<dbReference type="EMBL" id="JAEDXU010000009">
    <property type="protein sequence ID" value="MBP1047729.1"/>
    <property type="molecule type" value="Genomic_DNA"/>
</dbReference>
<dbReference type="PIRSF" id="PIRSF012526">
    <property type="entry name" value="CYTH_UCP012526"/>
    <property type="match status" value="1"/>
</dbReference>
<dbReference type="Proteomes" id="UP000673375">
    <property type="component" value="Unassembled WGS sequence"/>
</dbReference>
<name>A0ABS4CMB5_9ENTE</name>
<evidence type="ECO:0000313" key="3">
    <source>
        <dbReference type="Proteomes" id="UP000673375"/>
    </source>
</evidence>
<reference evidence="2 3" key="1">
    <citation type="submission" date="2020-12" db="EMBL/GenBank/DDBJ databases">
        <title>Vagococcus allomyrinae sp. nov. and Enterococcus lavae sp. nov., isolated from the larvae of Allomyrina dichotoma.</title>
        <authorList>
            <person name="Lee S.D."/>
        </authorList>
    </citation>
    <scope>NUCLEOTIDE SEQUENCE [LARGE SCALE GENOMIC DNA]</scope>
    <source>
        <strain evidence="2 3">BWM-S5</strain>
    </source>
</reference>
<dbReference type="SMART" id="SM01118">
    <property type="entry name" value="CYTH"/>
    <property type="match status" value="1"/>
</dbReference>
<dbReference type="PROSITE" id="PS51707">
    <property type="entry name" value="CYTH"/>
    <property type="match status" value="1"/>
</dbReference>
<comment type="caution">
    <text evidence="2">The sequence shown here is derived from an EMBL/GenBank/DDBJ whole genome shotgun (WGS) entry which is preliminary data.</text>
</comment>
<dbReference type="InterPro" id="IPR033469">
    <property type="entry name" value="CYTH-like_dom_sf"/>
</dbReference>
<dbReference type="Gene3D" id="2.40.320.10">
    <property type="entry name" value="Hypothetical Protein Pfu-838710-001"/>
    <property type="match status" value="1"/>
</dbReference>
<organism evidence="2 3">
    <name type="scientific">Enterococcus larvae</name>
    <dbReference type="NCBI Taxonomy" id="2794352"/>
    <lineage>
        <taxon>Bacteria</taxon>
        <taxon>Bacillati</taxon>
        <taxon>Bacillota</taxon>
        <taxon>Bacilli</taxon>
        <taxon>Lactobacillales</taxon>
        <taxon>Enterococcaceae</taxon>
        <taxon>Enterococcus</taxon>
    </lineage>
</organism>
<dbReference type="InterPro" id="IPR023577">
    <property type="entry name" value="CYTH_domain"/>
</dbReference>
<dbReference type="SUPFAM" id="SSF55154">
    <property type="entry name" value="CYTH-like phosphatases"/>
    <property type="match status" value="1"/>
</dbReference>
<gene>
    <name evidence="2" type="ORF">I6N96_15680</name>
</gene>